<organism evidence="1 2">
    <name type="scientific">Sphingomonas glacialis</name>
    <dbReference type="NCBI Taxonomy" id="658225"/>
    <lineage>
        <taxon>Bacteria</taxon>
        <taxon>Pseudomonadati</taxon>
        <taxon>Pseudomonadota</taxon>
        <taxon>Alphaproteobacteria</taxon>
        <taxon>Sphingomonadales</taxon>
        <taxon>Sphingomonadaceae</taxon>
        <taxon>Sphingomonas</taxon>
    </lineage>
</organism>
<comment type="caution">
    <text evidence="1">The sequence shown here is derived from an EMBL/GenBank/DDBJ whole genome shotgun (WGS) entry which is preliminary data.</text>
</comment>
<evidence type="ECO:0000313" key="2">
    <source>
        <dbReference type="Proteomes" id="UP000652430"/>
    </source>
</evidence>
<sequence>MMAYTATARVPTASASKYLQQTCKHWEHNLAVVFTPEHGTIVFPRDARGAAHPGDATVTFDAHPDVLEVRIDATSVEQLDGLKGAVARHLDRFAFREAPLSYDWR</sequence>
<proteinExistence type="predicted"/>
<evidence type="ECO:0008006" key="3">
    <source>
        <dbReference type="Google" id="ProtNLM"/>
    </source>
</evidence>
<dbReference type="PIRSF" id="PIRSF028291">
    <property type="entry name" value="UCP028291"/>
    <property type="match status" value="1"/>
</dbReference>
<accession>A0ABQ3LEE7</accession>
<evidence type="ECO:0000313" key="1">
    <source>
        <dbReference type="EMBL" id="GHH10414.1"/>
    </source>
</evidence>
<protein>
    <recommendedName>
        <fullName evidence="3">DUF2218 domain-containing protein</fullName>
    </recommendedName>
</protein>
<dbReference type="InterPro" id="IPR014543">
    <property type="entry name" value="UCP028291"/>
</dbReference>
<gene>
    <name evidence="1" type="ORF">GCM10008023_08140</name>
</gene>
<reference evidence="2" key="1">
    <citation type="journal article" date="2019" name="Int. J. Syst. Evol. Microbiol.">
        <title>The Global Catalogue of Microorganisms (GCM) 10K type strain sequencing project: providing services to taxonomists for standard genome sequencing and annotation.</title>
        <authorList>
            <consortium name="The Broad Institute Genomics Platform"/>
            <consortium name="The Broad Institute Genome Sequencing Center for Infectious Disease"/>
            <person name="Wu L."/>
            <person name="Ma J."/>
        </authorList>
    </citation>
    <scope>NUCLEOTIDE SEQUENCE [LARGE SCALE GENOMIC DNA]</scope>
    <source>
        <strain evidence="2">CGMCC 1.8957</strain>
    </source>
</reference>
<dbReference type="EMBL" id="BNAQ01000001">
    <property type="protein sequence ID" value="GHH10414.1"/>
    <property type="molecule type" value="Genomic_DNA"/>
</dbReference>
<dbReference type="Gene3D" id="3.30.310.50">
    <property type="entry name" value="Alpha-D-phosphohexomutase, C-terminal domain"/>
    <property type="match status" value="1"/>
</dbReference>
<dbReference type="Proteomes" id="UP000652430">
    <property type="component" value="Unassembled WGS sequence"/>
</dbReference>
<name>A0ABQ3LEE7_9SPHN</name>
<dbReference type="Pfam" id="PF09981">
    <property type="entry name" value="DUF2218"/>
    <property type="match status" value="1"/>
</dbReference>
<keyword evidence="2" id="KW-1185">Reference proteome</keyword>